<dbReference type="Proteomes" id="UP000231553">
    <property type="component" value="Unassembled WGS sequence"/>
</dbReference>
<dbReference type="OrthoDB" id="9072761at2"/>
<accession>A0A2M8J2V4</accession>
<organism evidence="2 3">
    <name type="scientific">Pseudooceanicola lipolyticus</name>
    <dbReference type="NCBI Taxonomy" id="2029104"/>
    <lineage>
        <taxon>Bacteria</taxon>
        <taxon>Pseudomonadati</taxon>
        <taxon>Pseudomonadota</taxon>
        <taxon>Alphaproteobacteria</taxon>
        <taxon>Rhodobacterales</taxon>
        <taxon>Paracoccaceae</taxon>
        <taxon>Pseudooceanicola</taxon>
    </lineage>
</organism>
<dbReference type="PANTHER" id="PTHR12110">
    <property type="entry name" value="HYDROXYPYRUVATE ISOMERASE"/>
    <property type="match status" value="1"/>
</dbReference>
<dbReference type="InterPro" id="IPR036237">
    <property type="entry name" value="Xyl_isomerase-like_sf"/>
</dbReference>
<dbReference type="PANTHER" id="PTHR12110:SF48">
    <property type="entry name" value="BLL3656 PROTEIN"/>
    <property type="match status" value="1"/>
</dbReference>
<reference evidence="2 3" key="1">
    <citation type="journal article" date="2018" name="Int. J. Syst. Evol. Microbiol.">
        <title>Pseudooceanicola lipolyticus sp. nov., a marine alphaproteobacterium, reclassification of Oceanicola flagellatus as Pseudooceanicola flagellatus comb. nov. and emended description of the genus Pseudooceanicola.</title>
        <authorList>
            <person name="Huang M.-M."/>
            <person name="Guo L.-L."/>
            <person name="Wu Y.-H."/>
            <person name="Lai Q.-L."/>
            <person name="Shao Z.-Z."/>
            <person name="Wang C.-S."/>
            <person name="Wu M."/>
            <person name="Xu X.-W."/>
        </authorList>
    </citation>
    <scope>NUCLEOTIDE SEQUENCE [LARGE SCALE GENOMIC DNA]</scope>
    <source>
        <strain evidence="2 3">157</strain>
    </source>
</reference>
<dbReference type="GO" id="GO:0016853">
    <property type="term" value="F:isomerase activity"/>
    <property type="evidence" value="ECO:0007669"/>
    <property type="project" value="UniProtKB-KW"/>
</dbReference>
<sequence>MKDGMICVSHLTALDAAPELFITAAANAGFTGVGLRVLPPRHAPLQYPVAVDPARCKALRMQADDLGITVFEAESFAMEADASIETFLPGLEAGAVLGASVLVSGAVDPDETRLVENYARLAEAAAEFGITMAIEFMPSRPMKSLRDGLRVLDKVDHPNARLLIDVLHLIRSGGTIEELAAVPEDKIAYVHLSDAPLAHPGQEGLTPESRAGRLYPGEGELPLAALFSVLRSDIAVSLEAPHRDQQDLPPTERVRRAGAQTLSFMRGIRAAA</sequence>
<dbReference type="SUPFAM" id="SSF51658">
    <property type="entry name" value="Xylose isomerase-like"/>
    <property type="match status" value="1"/>
</dbReference>
<evidence type="ECO:0000313" key="2">
    <source>
        <dbReference type="EMBL" id="PJE37104.1"/>
    </source>
</evidence>
<feature type="domain" description="Xylose isomerase-like TIM barrel" evidence="1">
    <location>
        <begin position="23"/>
        <end position="253"/>
    </location>
</feature>
<dbReference type="InterPro" id="IPR050312">
    <property type="entry name" value="IolE/XylAMocC-like"/>
</dbReference>
<gene>
    <name evidence="2" type="ORF">CVM52_08715</name>
</gene>
<dbReference type="Gene3D" id="3.20.20.150">
    <property type="entry name" value="Divalent-metal-dependent TIM barrel enzymes"/>
    <property type="match status" value="1"/>
</dbReference>
<dbReference type="EMBL" id="PGTB01000022">
    <property type="protein sequence ID" value="PJE37104.1"/>
    <property type="molecule type" value="Genomic_DNA"/>
</dbReference>
<protein>
    <submittedName>
        <fullName evidence="2">Sugar phosphate isomerase</fullName>
    </submittedName>
</protein>
<dbReference type="AlphaFoldDB" id="A0A2M8J2V4"/>
<dbReference type="InterPro" id="IPR013022">
    <property type="entry name" value="Xyl_isomerase-like_TIM-brl"/>
</dbReference>
<evidence type="ECO:0000313" key="3">
    <source>
        <dbReference type="Proteomes" id="UP000231553"/>
    </source>
</evidence>
<proteinExistence type="predicted"/>
<keyword evidence="2" id="KW-0413">Isomerase</keyword>
<dbReference type="Pfam" id="PF01261">
    <property type="entry name" value="AP_endonuc_2"/>
    <property type="match status" value="1"/>
</dbReference>
<evidence type="ECO:0000259" key="1">
    <source>
        <dbReference type="Pfam" id="PF01261"/>
    </source>
</evidence>
<comment type="caution">
    <text evidence="2">The sequence shown here is derived from an EMBL/GenBank/DDBJ whole genome shotgun (WGS) entry which is preliminary data.</text>
</comment>
<name>A0A2M8J2V4_9RHOB</name>
<keyword evidence="3" id="KW-1185">Reference proteome</keyword>
<dbReference type="RefSeq" id="WP_100162124.1">
    <property type="nucleotide sequence ID" value="NZ_PGTB01000022.1"/>
</dbReference>